<name>A0A366GZR9_9BURK</name>
<dbReference type="Gene3D" id="1.10.150.130">
    <property type="match status" value="1"/>
</dbReference>
<dbReference type="OrthoDB" id="8610787at2"/>
<dbReference type="AlphaFoldDB" id="A0A366GZR9"/>
<keyword evidence="7" id="KW-1185">Reference proteome</keyword>
<evidence type="ECO:0000313" key="7">
    <source>
        <dbReference type="Proteomes" id="UP000253628"/>
    </source>
</evidence>
<dbReference type="InterPro" id="IPR013762">
    <property type="entry name" value="Integrase-like_cat_sf"/>
</dbReference>
<dbReference type="Gene3D" id="1.10.443.10">
    <property type="entry name" value="Intergrase catalytic core"/>
    <property type="match status" value="1"/>
</dbReference>
<accession>A0A366GZR9</accession>
<proteinExistence type="predicted"/>
<dbReference type="GO" id="GO:0005737">
    <property type="term" value="C:cytoplasm"/>
    <property type="evidence" value="ECO:0007669"/>
    <property type="project" value="UniProtKB-SubCell"/>
</dbReference>
<comment type="caution">
    <text evidence="6">The sequence shown here is derived from an EMBL/GenBank/DDBJ whole genome shotgun (WGS) entry which is preliminary data.</text>
</comment>
<dbReference type="InterPro" id="IPR010998">
    <property type="entry name" value="Integrase_recombinase_N"/>
</dbReference>
<dbReference type="InterPro" id="IPR011010">
    <property type="entry name" value="DNA_brk_join_enz"/>
</dbReference>
<evidence type="ECO:0000313" key="6">
    <source>
        <dbReference type="EMBL" id="RBP33623.1"/>
    </source>
</evidence>
<dbReference type="InterPro" id="IPR050090">
    <property type="entry name" value="Tyrosine_recombinase_XerCD"/>
</dbReference>
<evidence type="ECO:0000256" key="3">
    <source>
        <dbReference type="ARBA" id="ARBA00023125"/>
    </source>
</evidence>
<evidence type="ECO:0000256" key="4">
    <source>
        <dbReference type="ARBA" id="ARBA00023172"/>
    </source>
</evidence>
<protein>
    <submittedName>
        <fullName evidence="6">Site-specific recombinase XerD</fullName>
    </submittedName>
</protein>
<evidence type="ECO:0000259" key="5">
    <source>
        <dbReference type="PROSITE" id="PS51898"/>
    </source>
</evidence>
<dbReference type="PANTHER" id="PTHR30349">
    <property type="entry name" value="PHAGE INTEGRASE-RELATED"/>
    <property type="match status" value="1"/>
</dbReference>
<keyword evidence="2" id="KW-0229">DNA integration</keyword>
<dbReference type="GO" id="GO:0006310">
    <property type="term" value="P:DNA recombination"/>
    <property type="evidence" value="ECO:0007669"/>
    <property type="project" value="UniProtKB-KW"/>
</dbReference>
<organism evidence="6 7">
    <name type="scientific">Eoetvoesiella caeni</name>
    <dbReference type="NCBI Taxonomy" id="645616"/>
    <lineage>
        <taxon>Bacteria</taxon>
        <taxon>Pseudomonadati</taxon>
        <taxon>Pseudomonadota</taxon>
        <taxon>Betaproteobacteria</taxon>
        <taxon>Burkholderiales</taxon>
        <taxon>Alcaligenaceae</taxon>
        <taxon>Eoetvoesiella</taxon>
    </lineage>
</organism>
<dbReference type="Proteomes" id="UP000253628">
    <property type="component" value="Unassembled WGS sequence"/>
</dbReference>
<dbReference type="Pfam" id="PF00589">
    <property type="entry name" value="Phage_integrase"/>
    <property type="match status" value="1"/>
</dbReference>
<comment type="subcellular location">
    <subcellularLocation>
        <location evidence="1">Cytoplasm</location>
    </subcellularLocation>
</comment>
<dbReference type="GO" id="GO:0003677">
    <property type="term" value="F:DNA binding"/>
    <property type="evidence" value="ECO:0007669"/>
    <property type="project" value="UniProtKB-KW"/>
</dbReference>
<dbReference type="RefSeq" id="WP_113935340.1">
    <property type="nucleotide sequence ID" value="NZ_JACCEU010000023.1"/>
</dbReference>
<dbReference type="SUPFAM" id="SSF56349">
    <property type="entry name" value="DNA breaking-rejoining enzymes"/>
    <property type="match status" value="1"/>
</dbReference>
<dbReference type="GO" id="GO:0015074">
    <property type="term" value="P:DNA integration"/>
    <property type="evidence" value="ECO:0007669"/>
    <property type="project" value="UniProtKB-KW"/>
</dbReference>
<gene>
    <name evidence="6" type="ORF">DFR37_12614</name>
</gene>
<dbReference type="InterPro" id="IPR002104">
    <property type="entry name" value="Integrase_catalytic"/>
</dbReference>
<evidence type="ECO:0000256" key="1">
    <source>
        <dbReference type="ARBA" id="ARBA00004496"/>
    </source>
</evidence>
<keyword evidence="4" id="KW-0233">DNA recombination</keyword>
<reference evidence="6 7" key="1">
    <citation type="submission" date="2018-06" db="EMBL/GenBank/DDBJ databases">
        <title>Genomic Encyclopedia of Type Strains, Phase IV (KMG-IV): sequencing the most valuable type-strain genomes for metagenomic binning, comparative biology and taxonomic classification.</title>
        <authorList>
            <person name="Goeker M."/>
        </authorList>
    </citation>
    <scope>NUCLEOTIDE SEQUENCE [LARGE SCALE GENOMIC DNA]</scope>
    <source>
        <strain evidence="6 7">DSM 25520</strain>
    </source>
</reference>
<keyword evidence="3" id="KW-0238">DNA-binding</keyword>
<dbReference type="EMBL" id="QNRQ01000026">
    <property type="protein sequence ID" value="RBP33623.1"/>
    <property type="molecule type" value="Genomic_DNA"/>
</dbReference>
<evidence type="ECO:0000256" key="2">
    <source>
        <dbReference type="ARBA" id="ARBA00022908"/>
    </source>
</evidence>
<sequence length="401" mass="46035">MNEITPFQPPAPAPRADNSALAPSALGIVHDDWHAAEIWLERLTLRTKPVSQATLLSYRMELKRLRWYCDEFPCPTPSQWSYQDATAFIKFLQVDAKKYLSARSLPFEDPAWTPFKVDPSIASINTTKKVLISLYGFWAESGYILRNPFAGLGHNGAADEDANIRSLSPPQLAAIYKCMDTRPRVAPTDYLKYVRNRFIIRLLERSGLRANEVIMANMTNVIPITDPQTQQTFWSLKVEHGKGGTKGRVFLDADVMEDFRIYRRAFGFAEMPAPNEKIALILSVRTQPITRANGTTVRFSTKGQRHMRSWREIRRRQTLWDIVKEEVKSTVEALKAQNYLEEADALEKASTHWLRHTFGTNLINEGKDIRLVAQAMRHKNIRRTMMYTNRDFLDVARAMSK</sequence>
<feature type="domain" description="Tyr recombinase" evidence="5">
    <location>
        <begin position="162"/>
        <end position="400"/>
    </location>
</feature>
<dbReference type="CDD" id="cd00397">
    <property type="entry name" value="DNA_BRE_C"/>
    <property type="match status" value="1"/>
</dbReference>
<dbReference type="PANTHER" id="PTHR30349:SF77">
    <property type="entry name" value="TYROSINE RECOMBINASE XERC"/>
    <property type="match status" value="1"/>
</dbReference>
<dbReference type="PROSITE" id="PS51898">
    <property type="entry name" value="TYR_RECOMBINASE"/>
    <property type="match status" value="1"/>
</dbReference>